<sequence length="100" mass="10823">MSGKMYFNFEQVNEHHTTLKGLTQAMQDNILHLRALQEALADLLGGSTANAYQEVAGNLNRLMSDHQQNLTNLNLSINAAAGHGGTVQTADQVSARSMRG</sequence>
<dbReference type="RefSeq" id="WP_143860410.1">
    <property type="nucleotide sequence ID" value="NZ_JAAXOR010000002.1"/>
</dbReference>
<dbReference type="Proteomes" id="UP000215506">
    <property type="component" value="Unassembled WGS sequence"/>
</dbReference>
<organism evidence="1 2">
    <name type="scientific">Nocardia cerradoensis</name>
    <dbReference type="NCBI Taxonomy" id="85688"/>
    <lineage>
        <taxon>Bacteria</taxon>
        <taxon>Bacillati</taxon>
        <taxon>Actinomycetota</taxon>
        <taxon>Actinomycetes</taxon>
        <taxon>Mycobacteriales</taxon>
        <taxon>Nocardiaceae</taxon>
        <taxon>Nocardia</taxon>
    </lineage>
</organism>
<keyword evidence="2" id="KW-1185">Reference proteome</keyword>
<dbReference type="EMBL" id="NGAF01000026">
    <property type="protein sequence ID" value="OXR40851.1"/>
    <property type="molecule type" value="Genomic_DNA"/>
</dbReference>
<dbReference type="InterPro" id="IPR036689">
    <property type="entry name" value="ESAT-6-like_sf"/>
</dbReference>
<comment type="caution">
    <text evidence="1">The sequence shown here is derived from an EMBL/GenBank/DDBJ whole genome shotgun (WGS) entry which is preliminary data.</text>
</comment>
<evidence type="ECO:0000313" key="1">
    <source>
        <dbReference type="EMBL" id="OXR40851.1"/>
    </source>
</evidence>
<dbReference type="AlphaFoldDB" id="A0A231GWI3"/>
<proteinExistence type="predicted"/>
<gene>
    <name evidence="1" type="ORF">B7C42_07135</name>
</gene>
<dbReference type="SUPFAM" id="SSF140453">
    <property type="entry name" value="EsxAB dimer-like"/>
    <property type="match status" value="1"/>
</dbReference>
<protein>
    <recommendedName>
        <fullName evidence="3">ESAT-6-like protein EsxB</fullName>
    </recommendedName>
</protein>
<reference evidence="1 2" key="1">
    <citation type="submission" date="2017-07" db="EMBL/GenBank/DDBJ databases">
        <title>First draft Genome Sequence of Nocardia cerradoensis isolated from human infection.</title>
        <authorList>
            <person name="Carrasco G."/>
        </authorList>
    </citation>
    <scope>NUCLEOTIDE SEQUENCE [LARGE SCALE GENOMIC DNA]</scope>
    <source>
        <strain evidence="1 2">CNM20130759</strain>
    </source>
</reference>
<dbReference type="Gene3D" id="1.10.287.1060">
    <property type="entry name" value="ESAT-6-like"/>
    <property type="match status" value="1"/>
</dbReference>
<name>A0A231GWI3_9NOCA</name>
<evidence type="ECO:0008006" key="3">
    <source>
        <dbReference type="Google" id="ProtNLM"/>
    </source>
</evidence>
<evidence type="ECO:0000313" key="2">
    <source>
        <dbReference type="Proteomes" id="UP000215506"/>
    </source>
</evidence>
<accession>A0A231GWI3</accession>